<dbReference type="InterPro" id="IPR011059">
    <property type="entry name" value="Metal-dep_hydrolase_composite"/>
</dbReference>
<evidence type="ECO:0000259" key="2">
    <source>
        <dbReference type="Pfam" id="PF01979"/>
    </source>
</evidence>
<keyword evidence="1" id="KW-0732">Signal</keyword>
<dbReference type="SUPFAM" id="SSF51556">
    <property type="entry name" value="Metallo-dependent hydrolases"/>
    <property type="match status" value="1"/>
</dbReference>
<proteinExistence type="predicted"/>
<feature type="signal peptide" evidence="1">
    <location>
        <begin position="1"/>
        <end position="23"/>
    </location>
</feature>
<dbReference type="SUPFAM" id="SSF51338">
    <property type="entry name" value="Composite domain of metallo-dependent hydrolases"/>
    <property type="match status" value="1"/>
</dbReference>
<dbReference type="InterPro" id="IPR006680">
    <property type="entry name" value="Amidohydro-rel"/>
</dbReference>
<feature type="chain" id="PRO_5013660192" description="Amidohydrolase-related domain-containing protein" evidence="1">
    <location>
        <begin position="24"/>
        <end position="476"/>
    </location>
</feature>
<dbReference type="PANTHER" id="PTHR43135:SF3">
    <property type="entry name" value="ALPHA-D-RIBOSE 1-METHYLPHOSPHONATE 5-TRIPHOSPHATE DIPHOSPHATASE"/>
    <property type="match status" value="1"/>
</dbReference>
<dbReference type="OrthoDB" id="9782972at2"/>
<feature type="domain" description="Amidohydrolase-related" evidence="2">
    <location>
        <begin position="78"/>
        <end position="461"/>
    </location>
</feature>
<dbReference type="Gene3D" id="3.20.20.140">
    <property type="entry name" value="Metal-dependent hydrolases"/>
    <property type="match status" value="1"/>
</dbReference>
<accession>A0A2G4YWN3</accession>
<name>A0A2G4YWN3_9PROT</name>
<dbReference type="RefSeq" id="WP_133118495.1">
    <property type="nucleotide sequence ID" value="NZ_CP041025.1"/>
</dbReference>
<dbReference type="Proteomes" id="UP000229730">
    <property type="component" value="Unassembled WGS sequence"/>
</dbReference>
<comment type="caution">
    <text evidence="3">The sequence shown here is derived from an EMBL/GenBank/DDBJ whole genome shotgun (WGS) entry which is preliminary data.</text>
</comment>
<dbReference type="InParanoid" id="A0A2G4YWN3"/>
<dbReference type="InterPro" id="IPR032466">
    <property type="entry name" value="Metal_Hydrolase"/>
</dbReference>
<sequence length="476" mass="52297">MYKSIIAYSLMVFAVMEFTPLQAETIAITGATIIDGNGGSPLKNGTLVIDGNRIIAVGKTRDIDVPAGARIIKAEGKYIIPGLMDTNVHLFIEMAVETLAKYEGQYDKLIIEAAQVALKAGVTTVFDSYGPRQPLVDARDAINLGEEIGSRIYLAGNIVGYDGPFSGDFWPDAKATTSPSFVKKINDMWVQDVGRRLVWMAPEQLGGALEPYLKKDIDFVKYGASGHSIGEMHFLTFSEKAQDVIVKTVKGAGLTVQTHTTSVESLRIAVEAGVDLLQHCDVTGPVVVPDSTIKMMAERQIPCAPLTMTVLGEEARIKFLKVFGASQPEANQEFIDSIQISRQNVRKMLDAGVPLLLSTDSYLNSKRVEEWFGISDAVESLTVLGEGHFHWLKAMEERGMDAMTMLMSATRDIARAYKIDKDLGTLEKGMIADLLILDENPLKSSGNYKKIHMIMKDGRKVDRDTLPTRRFLTQAN</sequence>
<dbReference type="PANTHER" id="PTHR43135">
    <property type="entry name" value="ALPHA-D-RIBOSE 1-METHYLPHOSPHONATE 5-TRIPHOSPHATE DIPHOSPHATASE"/>
    <property type="match status" value="1"/>
</dbReference>
<dbReference type="GO" id="GO:0016810">
    <property type="term" value="F:hydrolase activity, acting on carbon-nitrogen (but not peptide) bonds"/>
    <property type="evidence" value="ECO:0007669"/>
    <property type="project" value="InterPro"/>
</dbReference>
<protein>
    <recommendedName>
        <fullName evidence="2">Amidohydrolase-related domain-containing protein</fullName>
    </recommendedName>
</protein>
<evidence type="ECO:0000313" key="4">
    <source>
        <dbReference type="Proteomes" id="UP000229730"/>
    </source>
</evidence>
<dbReference type="Pfam" id="PF01979">
    <property type="entry name" value="Amidohydro_1"/>
    <property type="match status" value="1"/>
</dbReference>
<reference evidence="3 4" key="1">
    <citation type="submission" date="2017-10" db="EMBL/GenBank/DDBJ databases">
        <title>Frigbacter circumglobatus gen. nov. sp. nov., isolated from sediment cultured in situ.</title>
        <authorList>
            <person name="Zhao Z."/>
        </authorList>
    </citation>
    <scope>NUCLEOTIDE SEQUENCE [LARGE SCALE GENOMIC DNA]</scope>
    <source>
        <strain evidence="3 4">ZYL</strain>
    </source>
</reference>
<evidence type="ECO:0000313" key="3">
    <source>
        <dbReference type="EMBL" id="PHZ86741.1"/>
    </source>
</evidence>
<keyword evidence="4" id="KW-1185">Reference proteome</keyword>
<evidence type="ECO:0000256" key="1">
    <source>
        <dbReference type="SAM" id="SignalP"/>
    </source>
</evidence>
<dbReference type="Gene3D" id="2.30.40.10">
    <property type="entry name" value="Urease, subunit C, domain 1"/>
    <property type="match status" value="1"/>
</dbReference>
<dbReference type="InterPro" id="IPR051781">
    <property type="entry name" value="Metallo-dep_Hydrolase"/>
</dbReference>
<dbReference type="EMBL" id="PDEM01000004">
    <property type="protein sequence ID" value="PHZ86741.1"/>
    <property type="molecule type" value="Genomic_DNA"/>
</dbReference>
<gene>
    <name evidence="3" type="ORF">CRD36_00125</name>
</gene>
<organism evidence="3 4">
    <name type="scientific">Paremcibacter congregatus</name>
    <dbReference type="NCBI Taxonomy" id="2043170"/>
    <lineage>
        <taxon>Bacteria</taxon>
        <taxon>Pseudomonadati</taxon>
        <taxon>Pseudomonadota</taxon>
        <taxon>Alphaproteobacteria</taxon>
        <taxon>Emcibacterales</taxon>
        <taxon>Emcibacteraceae</taxon>
        <taxon>Paremcibacter</taxon>
    </lineage>
</organism>
<dbReference type="AlphaFoldDB" id="A0A2G4YWN3"/>